<comment type="pathway">
    <text evidence="1">Cofactor biosynthesis; adenosylcobalamin biosynthesis.</text>
</comment>
<keyword evidence="4" id="KW-0808">Transferase</keyword>
<dbReference type="Gene3D" id="3.40.1010.10">
    <property type="entry name" value="Cobalt-precorrin-4 Transmethylase, Domain 1"/>
    <property type="match status" value="1"/>
</dbReference>
<gene>
    <name evidence="7" type="ORF">SAMN04488544_3280</name>
</gene>
<dbReference type="PANTHER" id="PTHR43467">
    <property type="entry name" value="COBALT-PRECORRIN-2 C(20)-METHYLTRANSFERASE"/>
    <property type="match status" value="1"/>
</dbReference>
<evidence type="ECO:0000313" key="7">
    <source>
        <dbReference type="EMBL" id="SDV00210.1"/>
    </source>
</evidence>
<dbReference type="InterPro" id="IPR012797">
    <property type="entry name" value="CobF"/>
</dbReference>
<dbReference type="GO" id="GO:0032259">
    <property type="term" value="P:methylation"/>
    <property type="evidence" value="ECO:0007669"/>
    <property type="project" value="UniProtKB-KW"/>
</dbReference>
<evidence type="ECO:0000256" key="4">
    <source>
        <dbReference type="ARBA" id="ARBA00022679"/>
    </source>
</evidence>
<keyword evidence="3" id="KW-0489">Methyltransferase</keyword>
<dbReference type="InterPro" id="IPR014777">
    <property type="entry name" value="4pyrrole_Mease_sub1"/>
</dbReference>
<name>A0A1H2N421_9ACTN</name>
<dbReference type="Proteomes" id="UP000198825">
    <property type="component" value="Chromosome I"/>
</dbReference>
<dbReference type="RefSeq" id="WP_091076645.1">
    <property type="nucleotide sequence ID" value="NZ_LT629799.1"/>
</dbReference>
<keyword evidence="8" id="KW-1185">Reference proteome</keyword>
<feature type="domain" description="Tetrapyrrole methylase" evidence="6">
    <location>
        <begin position="5"/>
        <end position="233"/>
    </location>
</feature>
<dbReference type="Pfam" id="PF00590">
    <property type="entry name" value="TP_methylase"/>
    <property type="match status" value="1"/>
</dbReference>
<protein>
    <submittedName>
        <fullName evidence="7">Precorrin-6A synthase (Deacetylating)</fullName>
    </submittedName>
</protein>
<evidence type="ECO:0000259" key="6">
    <source>
        <dbReference type="Pfam" id="PF00590"/>
    </source>
</evidence>
<dbReference type="InterPro" id="IPR000878">
    <property type="entry name" value="4pyrrol_Mease"/>
</dbReference>
<dbReference type="InterPro" id="IPR035996">
    <property type="entry name" value="4pyrrol_Methylase_sf"/>
</dbReference>
<evidence type="ECO:0000256" key="2">
    <source>
        <dbReference type="ARBA" id="ARBA00022573"/>
    </source>
</evidence>
<accession>A0A1H2N421</accession>
<dbReference type="AlphaFoldDB" id="A0A1H2N421"/>
<evidence type="ECO:0000256" key="3">
    <source>
        <dbReference type="ARBA" id="ARBA00022603"/>
    </source>
</evidence>
<dbReference type="InterPro" id="IPR014776">
    <property type="entry name" value="4pyrrole_Mease_sub2"/>
</dbReference>
<evidence type="ECO:0000313" key="8">
    <source>
        <dbReference type="Proteomes" id="UP000198825"/>
    </source>
</evidence>
<dbReference type="EMBL" id="LT629799">
    <property type="protein sequence ID" value="SDV00210.1"/>
    <property type="molecule type" value="Genomic_DNA"/>
</dbReference>
<organism evidence="7 8">
    <name type="scientific">Microlunatus sagamiharensis</name>
    <dbReference type="NCBI Taxonomy" id="546874"/>
    <lineage>
        <taxon>Bacteria</taxon>
        <taxon>Bacillati</taxon>
        <taxon>Actinomycetota</taxon>
        <taxon>Actinomycetes</taxon>
        <taxon>Propionibacteriales</taxon>
        <taxon>Propionibacteriaceae</taxon>
        <taxon>Microlunatus</taxon>
    </lineage>
</organism>
<evidence type="ECO:0000256" key="5">
    <source>
        <dbReference type="ARBA" id="ARBA00022691"/>
    </source>
</evidence>
<keyword evidence="2" id="KW-0169">Cobalamin biosynthesis</keyword>
<dbReference type="OrthoDB" id="9787471at2"/>
<dbReference type="PANTHER" id="PTHR43467:SF1">
    <property type="entry name" value="PRECORRIN-6A SYNTHASE [DEACETYLATING]"/>
    <property type="match status" value="1"/>
</dbReference>
<evidence type="ECO:0000256" key="1">
    <source>
        <dbReference type="ARBA" id="ARBA00004953"/>
    </source>
</evidence>
<reference evidence="8" key="1">
    <citation type="submission" date="2016-10" db="EMBL/GenBank/DDBJ databases">
        <authorList>
            <person name="Varghese N."/>
            <person name="Submissions S."/>
        </authorList>
    </citation>
    <scope>NUCLEOTIDE SEQUENCE [LARGE SCALE GENOMIC DNA]</scope>
    <source>
        <strain evidence="8">DSM 21743</strain>
    </source>
</reference>
<keyword evidence="5" id="KW-0949">S-adenosyl-L-methionine</keyword>
<dbReference type="GO" id="GO:0009236">
    <property type="term" value="P:cobalamin biosynthetic process"/>
    <property type="evidence" value="ECO:0007669"/>
    <property type="project" value="UniProtKB-KW"/>
</dbReference>
<dbReference type="PIRSF" id="PIRSF036525">
    <property type="entry name" value="CobF"/>
    <property type="match status" value="1"/>
</dbReference>
<dbReference type="Gene3D" id="3.30.950.10">
    <property type="entry name" value="Methyltransferase, Cobalt-precorrin-4 Transmethylase, Domain 2"/>
    <property type="match status" value="1"/>
</dbReference>
<dbReference type="GO" id="GO:0043819">
    <property type="term" value="F:precorrin-6A synthase (deacetylating) activity"/>
    <property type="evidence" value="ECO:0007669"/>
    <property type="project" value="InterPro"/>
</dbReference>
<dbReference type="SUPFAM" id="SSF53790">
    <property type="entry name" value="Tetrapyrrole methylase"/>
    <property type="match status" value="1"/>
</dbReference>
<proteinExistence type="predicted"/>
<dbReference type="CDD" id="cd11643">
    <property type="entry name" value="Precorrin-6A-synthase"/>
    <property type="match status" value="1"/>
</dbReference>
<dbReference type="NCBIfam" id="TIGR02434">
    <property type="entry name" value="CobF"/>
    <property type="match status" value="1"/>
</dbReference>
<sequence>MSVRVLVVGIGSGDPAHLTGEAVAALNAVDVFLVADKREATRDLVTLRAELCAAVITHGRYRFVEVPDPERGPDAQRGSAAYAEAVRAWHAERARRHAGTITDEVGSEGTVGFLVWGDPSLYDSTLRVVGTIAGQLEASGVEVDLTVVPGLSSVTLLAARHRIALNRVGQPVHITTGRRLVEEYDPALGDVVVMLDGDLACTGLVDAHPDLEIFWGAQLGLADEALVAGRLVEVLPEIRARRDALRQARGWVMDTYLLRPA</sequence>
<dbReference type="STRING" id="546874.SAMN04488544_3280"/>